<dbReference type="STRING" id="1742972.COMA1_11505"/>
<protein>
    <recommendedName>
        <fullName evidence="7">Response regulatory domain-containing protein</fullName>
    </recommendedName>
</protein>
<dbReference type="GO" id="GO:0032993">
    <property type="term" value="C:protein-DNA complex"/>
    <property type="evidence" value="ECO:0007669"/>
    <property type="project" value="TreeGrafter"/>
</dbReference>
<evidence type="ECO:0000256" key="5">
    <source>
        <dbReference type="ARBA" id="ARBA00023163"/>
    </source>
</evidence>
<keyword evidence="1 6" id="KW-0597">Phosphoprotein</keyword>
<reference evidence="8 9" key="1">
    <citation type="submission" date="2015-10" db="EMBL/GenBank/DDBJ databases">
        <authorList>
            <person name="Gilbert D.G."/>
        </authorList>
    </citation>
    <scope>NUCLEOTIDE SEQUENCE [LARGE SCALE GENOMIC DNA]</scope>
    <source>
        <strain evidence="8">COMA1</strain>
    </source>
</reference>
<dbReference type="AlphaFoldDB" id="A0A0S4LA51"/>
<keyword evidence="2" id="KW-0902">Two-component regulatory system</keyword>
<dbReference type="RefSeq" id="WP_176697910.1">
    <property type="nucleotide sequence ID" value="NZ_CZQA01000001.1"/>
</dbReference>
<dbReference type="PROSITE" id="PS50110">
    <property type="entry name" value="RESPONSE_REGULATORY"/>
    <property type="match status" value="1"/>
</dbReference>
<dbReference type="GO" id="GO:0005829">
    <property type="term" value="C:cytosol"/>
    <property type="evidence" value="ECO:0007669"/>
    <property type="project" value="TreeGrafter"/>
</dbReference>
<keyword evidence="3" id="KW-0805">Transcription regulation</keyword>
<dbReference type="GO" id="GO:0000976">
    <property type="term" value="F:transcription cis-regulatory region binding"/>
    <property type="evidence" value="ECO:0007669"/>
    <property type="project" value="TreeGrafter"/>
</dbReference>
<dbReference type="SMART" id="SM00448">
    <property type="entry name" value="REC"/>
    <property type="match status" value="1"/>
</dbReference>
<evidence type="ECO:0000259" key="7">
    <source>
        <dbReference type="PROSITE" id="PS50110"/>
    </source>
</evidence>
<dbReference type="Gene3D" id="3.40.50.2300">
    <property type="match status" value="1"/>
</dbReference>
<dbReference type="GO" id="GO:0000156">
    <property type="term" value="F:phosphorelay response regulator activity"/>
    <property type="evidence" value="ECO:0007669"/>
    <property type="project" value="TreeGrafter"/>
</dbReference>
<dbReference type="InterPro" id="IPR039420">
    <property type="entry name" value="WalR-like"/>
</dbReference>
<sequence length="171" mass="18580">MALAVTEAEPEKVTHPASCYVDSETRWSDSACSDAPELLQATDGRRKLRAVHSALVVEDDPDISMALQDLLEFEGLYVDCVPTCRQALAAIAQNVYDVVLLDLGLPDGDGSSILDKLHVSHPLLPVIILTASNREIGSLPAFAHVTKPWVRRDLCRVIHRALDAISTSIAE</sequence>
<accession>A0A0S4LA51</accession>
<proteinExistence type="predicted"/>
<dbReference type="GO" id="GO:0006355">
    <property type="term" value="P:regulation of DNA-templated transcription"/>
    <property type="evidence" value="ECO:0007669"/>
    <property type="project" value="TreeGrafter"/>
</dbReference>
<name>A0A0S4LA51_9BACT</name>
<evidence type="ECO:0000256" key="4">
    <source>
        <dbReference type="ARBA" id="ARBA00023125"/>
    </source>
</evidence>
<evidence type="ECO:0000256" key="2">
    <source>
        <dbReference type="ARBA" id="ARBA00023012"/>
    </source>
</evidence>
<dbReference type="EMBL" id="CZQA01000001">
    <property type="protein sequence ID" value="CUS34079.1"/>
    <property type="molecule type" value="Genomic_DNA"/>
</dbReference>
<dbReference type="PANTHER" id="PTHR48111">
    <property type="entry name" value="REGULATOR OF RPOS"/>
    <property type="match status" value="1"/>
</dbReference>
<dbReference type="InterPro" id="IPR001789">
    <property type="entry name" value="Sig_transdc_resp-reg_receiver"/>
</dbReference>
<evidence type="ECO:0000256" key="3">
    <source>
        <dbReference type="ARBA" id="ARBA00023015"/>
    </source>
</evidence>
<evidence type="ECO:0000313" key="9">
    <source>
        <dbReference type="Proteomes" id="UP000199032"/>
    </source>
</evidence>
<dbReference type="PANTHER" id="PTHR48111:SF1">
    <property type="entry name" value="TWO-COMPONENT RESPONSE REGULATOR ORR33"/>
    <property type="match status" value="1"/>
</dbReference>
<gene>
    <name evidence="8" type="ORF">COMA1_11505</name>
</gene>
<evidence type="ECO:0000256" key="6">
    <source>
        <dbReference type="PROSITE-ProRule" id="PRU00169"/>
    </source>
</evidence>
<dbReference type="Proteomes" id="UP000199032">
    <property type="component" value="Unassembled WGS sequence"/>
</dbReference>
<dbReference type="SUPFAM" id="SSF52172">
    <property type="entry name" value="CheY-like"/>
    <property type="match status" value="1"/>
</dbReference>
<keyword evidence="4" id="KW-0238">DNA-binding</keyword>
<dbReference type="InterPro" id="IPR011006">
    <property type="entry name" value="CheY-like_superfamily"/>
</dbReference>
<keyword evidence="9" id="KW-1185">Reference proteome</keyword>
<keyword evidence="5" id="KW-0804">Transcription</keyword>
<evidence type="ECO:0000256" key="1">
    <source>
        <dbReference type="ARBA" id="ARBA00022553"/>
    </source>
</evidence>
<dbReference type="Pfam" id="PF00072">
    <property type="entry name" value="Response_reg"/>
    <property type="match status" value="1"/>
</dbReference>
<feature type="domain" description="Response regulatory" evidence="7">
    <location>
        <begin position="53"/>
        <end position="162"/>
    </location>
</feature>
<feature type="modified residue" description="4-aspartylphosphate" evidence="6">
    <location>
        <position position="102"/>
    </location>
</feature>
<evidence type="ECO:0000313" key="8">
    <source>
        <dbReference type="EMBL" id="CUS34079.1"/>
    </source>
</evidence>
<organism evidence="8 9">
    <name type="scientific">Candidatus Nitrospira nitrosa</name>
    <dbReference type="NCBI Taxonomy" id="1742972"/>
    <lineage>
        <taxon>Bacteria</taxon>
        <taxon>Pseudomonadati</taxon>
        <taxon>Nitrospirota</taxon>
        <taxon>Nitrospiria</taxon>
        <taxon>Nitrospirales</taxon>
        <taxon>Nitrospiraceae</taxon>
        <taxon>Nitrospira</taxon>
    </lineage>
</organism>